<feature type="region of interest" description="Disordered" evidence="1">
    <location>
        <begin position="77"/>
        <end position="111"/>
    </location>
</feature>
<sequence length="441" mass="48818">MLVALPPSLSLCANATRSHPYSSRARYRTAMSHDSNPPNLLDYRSRAVRAATGVAHEPHQTKDPQHIVQTMTNQPICPAPQRDISTHPPATVEGHRRGSRQASGQDASSQDLSNHLAAKFVEQLTYGVSEQTFLPYHEYSNTSSEHDRLDLASFFWDKAGPSTRGNRACWSWRYLAGCALMLEGYPNDSPIKYSKQDRSEWRKVARFANTVIARTMPRIGKLAYVMLDTLAANSGLCRVLRKLPQHAASAEAMNTAAKLNMLTIPDVELTTNSMNVLRVLEELTGASRDHIARKIGMTDLPTSERYSGVQLIMPPWMAGDAWQGDVNSSQAHVSAPNIHGLDHGLIEGTNPTMPHHWQETNENTVFTPHATSSDAQWEVLENDMGFGWRHYPYGEANDISSNTTSEFGNSPSSGGSGENNEFCPEGYTEEWPQTWGLMPGS</sequence>
<dbReference type="EMBL" id="ML996081">
    <property type="protein sequence ID" value="KAF2157536.1"/>
    <property type="molecule type" value="Genomic_DNA"/>
</dbReference>
<evidence type="ECO:0000313" key="2">
    <source>
        <dbReference type="EMBL" id="KAF2157536.1"/>
    </source>
</evidence>
<feature type="region of interest" description="Disordered" evidence="1">
    <location>
        <begin position="17"/>
        <end position="39"/>
    </location>
</feature>
<proteinExistence type="predicted"/>
<gene>
    <name evidence="2" type="ORF">K461DRAFT_273733</name>
</gene>
<keyword evidence="3" id="KW-1185">Reference proteome</keyword>
<evidence type="ECO:0000313" key="3">
    <source>
        <dbReference type="Proteomes" id="UP000799439"/>
    </source>
</evidence>
<reference evidence="2" key="1">
    <citation type="journal article" date="2020" name="Stud. Mycol.">
        <title>101 Dothideomycetes genomes: a test case for predicting lifestyles and emergence of pathogens.</title>
        <authorList>
            <person name="Haridas S."/>
            <person name="Albert R."/>
            <person name="Binder M."/>
            <person name="Bloem J."/>
            <person name="Labutti K."/>
            <person name="Salamov A."/>
            <person name="Andreopoulos B."/>
            <person name="Baker S."/>
            <person name="Barry K."/>
            <person name="Bills G."/>
            <person name="Bluhm B."/>
            <person name="Cannon C."/>
            <person name="Castanera R."/>
            <person name="Culley D."/>
            <person name="Daum C."/>
            <person name="Ezra D."/>
            <person name="Gonzalez J."/>
            <person name="Henrissat B."/>
            <person name="Kuo A."/>
            <person name="Liang C."/>
            <person name="Lipzen A."/>
            <person name="Lutzoni F."/>
            <person name="Magnuson J."/>
            <person name="Mondo S."/>
            <person name="Nolan M."/>
            <person name="Ohm R."/>
            <person name="Pangilinan J."/>
            <person name="Park H.-J."/>
            <person name="Ramirez L."/>
            <person name="Alfaro M."/>
            <person name="Sun H."/>
            <person name="Tritt A."/>
            <person name="Yoshinaga Y."/>
            <person name="Zwiers L.-H."/>
            <person name="Turgeon B."/>
            <person name="Goodwin S."/>
            <person name="Spatafora J."/>
            <person name="Crous P."/>
            <person name="Grigoriev I."/>
        </authorList>
    </citation>
    <scope>NUCLEOTIDE SEQUENCE</scope>
    <source>
        <strain evidence="2">CBS 260.36</strain>
    </source>
</reference>
<dbReference type="Proteomes" id="UP000799439">
    <property type="component" value="Unassembled WGS sequence"/>
</dbReference>
<dbReference type="OrthoDB" id="10595641at2759"/>
<comment type="caution">
    <text evidence="2">The sequence shown here is derived from an EMBL/GenBank/DDBJ whole genome shotgun (WGS) entry which is preliminary data.</text>
</comment>
<feature type="region of interest" description="Disordered" evidence="1">
    <location>
        <begin position="401"/>
        <end position="441"/>
    </location>
</feature>
<protein>
    <submittedName>
        <fullName evidence="2">Uncharacterized protein</fullName>
    </submittedName>
</protein>
<feature type="compositionally biased region" description="Low complexity" evidence="1">
    <location>
        <begin position="405"/>
        <end position="422"/>
    </location>
</feature>
<evidence type="ECO:0000256" key="1">
    <source>
        <dbReference type="SAM" id="MobiDB-lite"/>
    </source>
</evidence>
<name>A0A9P4J9V3_9PEZI</name>
<feature type="compositionally biased region" description="Polar residues" evidence="1">
    <location>
        <begin position="100"/>
        <end position="111"/>
    </location>
</feature>
<organism evidence="2 3">
    <name type="scientific">Myriangium duriaei CBS 260.36</name>
    <dbReference type="NCBI Taxonomy" id="1168546"/>
    <lineage>
        <taxon>Eukaryota</taxon>
        <taxon>Fungi</taxon>
        <taxon>Dikarya</taxon>
        <taxon>Ascomycota</taxon>
        <taxon>Pezizomycotina</taxon>
        <taxon>Dothideomycetes</taxon>
        <taxon>Dothideomycetidae</taxon>
        <taxon>Myriangiales</taxon>
        <taxon>Myriangiaceae</taxon>
        <taxon>Myriangium</taxon>
    </lineage>
</organism>
<dbReference type="AlphaFoldDB" id="A0A9P4J9V3"/>
<accession>A0A9P4J9V3</accession>